<reference evidence="10 11" key="1">
    <citation type="submission" date="2022-08" db="EMBL/GenBank/DDBJ databases">
        <title>Genome Sequence of the sulphate-reducing bacterium, Pseudodesulfovibrio sp. SYK.</title>
        <authorList>
            <person name="Kondo R."/>
            <person name="Kataoka T."/>
        </authorList>
    </citation>
    <scope>NUCLEOTIDE SEQUENCE [LARGE SCALE GENOMIC DNA]</scope>
    <source>
        <strain evidence="10 11">SYK</strain>
    </source>
</reference>
<dbReference type="InterPro" id="IPR019546">
    <property type="entry name" value="TAT_signal_bac_arc"/>
</dbReference>
<dbReference type="PROSITE" id="PS51318">
    <property type="entry name" value="TAT"/>
    <property type="match status" value="1"/>
</dbReference>
<dbReference type="NCBIfam" id="TIGR01409">
    <property type="entry name" value="TAT_signal_seq"/>
    <property type="match status" value="1"/>
</dbReference>
<evidence type="ECO:0000256" key="2">
    <source>
        <dbReference type="ARBA" id="ARBA00011771"/>
    </source>
</evidence>
<keyword evidence="8" id="KW-0411">Iron-sulfur</keyword>
<dbReference type="InterPro" id="IPR006311">
    <property type="entry name" value="TAT_signal"/>
</dbReference>
<evidence type="ECO:0000256" key="1">
    <source>
        <dbReference type="ARBA" id="ARBA00004418"/>
    </source>
</evidence>
<dbReference type="PANTHER" id="PTHR42859:SF10">
    <property type="entry name" value="DIMETHYLSULFOXIDE REDUCTASE CHAIN B"/>
    <property type="match status" value="1"/>
</dbReference>
<name>A0ABN6S6M7_9BACT</name>
<evidence type="ECO:0000256" key="6">
    <source>
        <dbReference type="ARBA" id="ARBA00022982"/>
    </source>
</evidence>
<keyword evidence="11" id="KW-1185">Reference proteome</keyword>
<evidence type="ECO:0000256" key="7">
    <source>
        <dbReference type="ARBA" id="ARBA00023004"/>
    </source>
</evidence>
<evidence type="ECO:0000256" key="4">
    <source>
        <dbReference type="ARBA" id="ARBA00022485"/>
    </source>
</evidence>
<dbReference type="Gene3D" id="3.30.70.20">
    <property type="match status" value="2"/>
</dbReference>
<dbReference type="InterPro" id="IPR050294">
    <property type="entry name" value="RnfB_subfamily"/>
</dbReference>
<dbReference type="RefSeq" id="WP_281760033.1">
    <property type="nucleotide sequence ID" value="NZ_AP026709.1"/>
</dbReference>
<protein>
    <recommendedName>
        <fullName evidence="9">4Fe-4S ferredoxin-type domain-containing protein</fullName>
    </recommendedName>
</protein>
<organism evidence="10 11">
    <name type="scientific">Pseudodesulfovibrio nedwellii</name>
    <dbReference type="NCBI Taxonomy" id="2973072"/>
    <lineage>
        <taxon>Bacteria</taxon>
        <taxon>Pseudomonadati</taxon>
        <taxon>Thermodesulfobacteriota</taxon>
        <taxon>Desulfovibrionia</taxon>
        <taxon>Desulfovibrionales</taxon>
        <taxon>Desulfovibrionaceae</taxon>
    </lineage>
</organism>
<feature type="domain" description="4Fe-4S ferredoxin-type" evidence="9">
    <location>
        <begin position="159"/>
        <end position="188"/>
    </location>
</feature>
<keyword evidence="7" id="KW-0408">Iron</keyword>
<evidence type="ECO:0000313" key="10">
    <source>
        <dbReference type="EMBL" id="BDQ37510.1"/>
    </source>
</evidence>
<feature type="domain" description="4Fe-4S ferredoxin-type" evidence="9">
    <location>
        <begin position="126"/>
        <end position="157"/>
    </location>
</feature>
<dbReference type="InterPro" id="IPR017896">
    <property type="entry name" value="4Fe4S_Fe-S-bd"/>
</dbReference>
<feature type="domain" description="4Fe-4S ferredoxin-type" evidence="9">
    <location>
        <begin position="60"/>
        <end position="90"/>
    </location>
</feature>
<comment type="subunit">
    <text evidence="2">Heterodimer of a large and a small subunit.</text>
</comment>
<accession>A0ABN6S6M7</accession>
<proteinExistence type="predicted"/>
<evidence type="ECO:0000256" key="5">
    <source>
        <dbReference type="ARBA" id="ARBA00022723"/>
    </source>
</evidence>
<keyword evidence="3" id="KW-0813">Transport</keyword>
<keyword evidence="5" id="KW-0479">Metal-binding</keyword>
<dbReference type="CDD" id="cd10550">
    <property type="entry name" value="DMSOR_beta_like"/>
    <property type="match status" value="1"/>
</dbReference>
<comment type="subcellular location">
    <subcellularLocation>
        <location evidence="1">Periplasm</location>
    </subcellularLocation>
</comment>
<evidence type="ECO:0000313" key="11">
    <source>
        <dbReference type="Proteomes" id="UP001317742"/>
    </source>
</evidence>
<keyword evidence="4" id="KW-0004">4Fe-4S</keyword>
<dbReference type="Pfam" id="PF13247">
    <property type="entry name" value="Fer4_11"/>
    <property type="match status" value="1"/>
</dbReference>
<dbReference type="SUPFAM" id="SSF54862">
    <property type="entry name" value="4Fe-4S ferredoxins"/>
    <property type="match status" value="1"/>
</dbReference>
<dbReference type="PANTHER" id="PTHR42859">
    <property type="entry name" value="OXIDOREDUCTASE"/>
    <property type="match status" value="1"/>
</dbReference>
<evidence type="ECO:0000256" key="8">
    <source>
        <dbReference type="ARBA" id="ARBA00023014"/>
    </source>
</evidence>
<dbReference type="Proteomes" id="UP001317742">
    <property type="component" value="Chromosome"/>
</dbReference>
<evidence type="ECO:0000259" key="9">
    <source>
        <dbReference type="PROSITE" id="PS51379"/>
    </source>
</evidence>
<dbReference type="EMBL" id="AP026709">
    <property type="protein sequence ID" value="BDQ37510.1"/>
    <property type="molecule type" value="Genomic_DNA"/>
</dbReference>
<gene>
    <name evidence="10" type="ORF">SYK_18700</name>
</gene>
<sequence>MSKIKETAIGESKGFSRRGFLKTAGKAAGGLAAGIFCLKESGSLAFAARPEGCDVPPARYELRFDPNICAGCAYCEVACAQFHAGDADPLASRNTFTLKPVLDFIGVSALSANAPGWPQDLARATFAEFSDNELCQQCASPECMDACPENAIYVDPKTGARVVKEELCVGCGDCEEACQFNMIKVNPHTDKAVKCDLCGGDPQCVAWCPTHAITFHKI</sequence>
<keyword evidence="6" id="KW-0249">Electron transport</keyword>
<dbReference type="PROSITE" id="PS51379">
    <property type="entry name" value="4FE4S_FER_2"/>
    <property type="match status" value="3"/>
</dbReference>
<evidence type="ECO:0000256" key="3">
    <source>
        <dbReference type="ARBA" id="ARBA00022448"/>
    </source>
</evidence>